<dbReference type="EMBL" id="JAFMOF010000011">
    <property type="protein sequence ID" value="MBO0657482.1"/>
    <property type="molecule type" value="Genomic_DNA"/>
</dbReference>
<keyword evidence="1" id="KW-0732">Signal</keyword>
<name>A0A939FU99_9ACTN</name>
<proteinExistence type="predicted"/>
<evidence type="ECO:0000256" key="1">
    <source>
        <dbReference type="SAM" id="SignalP"/>
    </source>
</evidence>
<evidence type="ECO:0000313" key="2">
    <source>
        <dbReference type="EMBL" id="MBO0657482.1"/>
    </source>
</evidence>
<evidence type="ECO:0008006" key="4">
    <source>
        <dbReference type="Google" id="ProtNLM"/>
    </source>
</evidence>
<accession>A0A939FU99</accession>
<gene>
    <name evidence="2" type="ORF">J1792_33660</name>
</gene>
<organism evidence="2 3">
    <name type="scientific">Streptomyces triculaminicus</name>
    <dbReference type="NCBI Taxonomy" id="2816232"/>
    <lineage>
        <taxon>Bacteria</taxon>
        <taxon>Bacillati</taxon>
        <taxon>Actinomycetota</taxon>
        <taxon>Actinomycetes</taxon>
        <taxon>Kitasatosporales</taxon>
        <taxon>Streptomycetaceae</taxon>
        <taxon>Streptomyces</taxon>
    </lineage>
</organism>
<comment type="caution">
    <text evidence="2">The sequence shown here is derived from an EMBL/GenBank/DDBJ whole genome shotgun (WGS) entry which is preliminary data.</text>
</comment>
<protein>
    <recommendedName>
        <fullName evidence="4">Secreted protein</fullName>
    </recommendedName>
</protein>
<evidence type="ECO:0000313" key="3">
    <source>
        <dbReference type="Proteomes" id="UP000664781"/>
    </source>
</evidence>
<feature type="signal peptide" evidence="1">
    <location>
        <begin position="1"/>
        <end position="30"/>
    </location>
</feature>
<reference evidence="2" key="1">
    <citation type="submission" date="2021-03" db="EMBL/GenBank/DDBJ databases">
        <title>Streptomyces strains.</title>
        <authorList>
            <person name="Lund M.B."/>
            <person name="Toerring T."/>
        </authorList>
    </citation>
    <scope>NUCLEOTIDE SEQUENCE</scope>
    <source>
        <strain evidence="2">JCM 4242</strain>
    </source>
</reference>
<keyword evidence="3" id="KW-1185">Reference proteome</keyword>
<feature type="chain" id="PRO_5037650919" description="Secreted protein" evidence="1">
    <location>
        <begin position="31"/>
        <end position="137"/>
    </location>
</feature>
<dbReference type="AlphaFoldDB" id="A0A939FU99"/>
<sequence length="137" mass="14283">MSRLANIGRTAAVAATVGALALTATGTAHAVGVNASSADARFTGSYYVTSEKVKIYGTLKDFGAHRGQSQAFVRIKSTEGNYNHKLSPAVDNRKSHTYTDTAPYGGTFLSGTLTVCSWVNSGGGSVWKCGTPVGIYK</sequence>
<dbReference type="Proteomes" id="UP000664781">
    <property type="component" value="Unassembled WGS sequence"/>
</dbReference>
<dbReference type="RefSeq" id="WP_086567875.1">
    <property type="nucleotide sequence ID" value="NZ_JAFMOF010000011.1"/>
</dbReference>